<reference evidence="3" key="1">
    <citation type="journal article" date="2019" name="Int. J. Syst. Evol. Microbiol.">
        <title>The Global Catalogue of Microorganisms (GCM) 10K type strain sequencing project: providing services to taxonomists for standard genome sequencing and annotation.</title>
        <authorList>
            <consortium name="The Broad Institute Genomics Platform"/>
            <consortium name="The Broad Institute Genome Sequencing Center for Infectious Disease"/>
            <person name="Wu L."/>
            <person name="Ma J."/>
        </authorList>
    </citation>
    <scope>NUCLEOTIDE SEQUENCE [LARGE SCALE GENOMIC DNA]</scope>
    <source>
        <strain evidence="3">CGMCC 4.7682</strain>
    </source>
</reference>
<comment type="caution">
    <text evidence="2">The sequence shown here is derived from an EMBL/GenBank/DDBJ whole genome shotgun (WGS) entry which is preliminary data.</text>
</comment>
<keyword evidence="3" id="KW-1185">Reference proteome</keyword>
<dbReference type="RefSeq" id="WP_377871211.1">
    <property type="nucleotide sequence ID" value="NZ_JBHMAY010000027.1"/>
</dbReference>
<organism evidence="2 3">
    <name type="scientific">Amycolatopsis halotolerans</name>
    <dbReference type="NCBI Taxonomy" id="330083"/>
    <lineage>
        <taxon>Bacteria</taxon>
        <taxon>Bacillati</taxon>
        <taxon>Actinomycetota</taxon>
        <taxon>Actinomycetes</taxon>
        <taxon>Pseudonocardiales</taxon>
        <taxon>Pseudonocardiaceae</taxon>
        <taxon>Amycolatopsis</taxon>
    </lineage>
</organism>
<feature type="transmembrane region" description="Helical" evidence="1">
    <location>
        <begin position="12"/>
        <end position="31"/>
    </location>
</feature>
<feature type="transmembrane region" description="Helical" evidence="1">
    <location>
        <begin position="131"/>
        <end position="151"/>
    </location>
</feature>
<feature type="transmembrane region" description="Helical" evidence="1">
    <location>
        <begin position="83"/>
        <end position="102"/>
    </location>
</feature>
<gene>
    <name evidence="2" type="ORF">ACFORO_33900</name>
</gene>
<feature type="transmembrane region" description="Helical" evidence="1">
    <location>
        <begin position="51"/>
        <end position="71"/>
    </location>
</feature>
<sequence length="232" mass="24184">MSTFPGPRLGGAALVLGPVLVLAGVLLRLPYPFFFPHQLAAVVLHPAQMTAAATCFLAGQVVLLCAVSTVVHQIAVPKPRWAAWSGALVLIGLVERVFHAGFDQAATDLARHRGADYATAFVAEAYGDLHLFSFLSFTIMFGWPLLGFAAYRAGVLGPVRAVALAAMTVLPLGVLKGTTMWSIAAAAGLCVAFVPSGIRLLKQAARPDRRTFGLACLGTVAVGALGYLSSLG</sequence>
<protein>
    <submittedName>
        <fullName evidence="2">Uncharacterized protein</fullName>
    </submittedName>
</protein>
<proteinExistence type="predicted"/>
<feature type="transmembrane region" description="Helical" evidence="1">
    <location>
        <begin position="212"/>
        <end position="230"/>
    </location>
</feature>
<evidence type="ECO:0000313" key="3">
    <source>
        <dbReference type="Proteomes" id="UP001595764"/>
    </source>
</evidence>
<evidence type="ECO:0000256" key="1">
    <source>
        <dbReference type="SAM" id="Phobius"/>
    </source>
</evidence>
<dbReference type="EMBL" id="JBHRWI010000049">
    <property type="protein sequence ID" value="MFC3515206.1"/>
    <property type="molecule type" value="Genomic_DNA"/>
</dbReference>
<feature type="transmembrane region" description="Helical" evidence="1">
    <location>
        <begin position="158"/>
        <end position="175"/>
    </location>
</feature>
<feature type="transmembrane region" description="Helical" evidence="1">
    <location>
        <begin position="181"/>
        <end position="200"/>
    </location>
</feature>
<evidence type="ECO:0000313" key="2">
    <source>
        <dbReference type="EMBL" id="MFC3515206.1"/>
    </source>
</evidence>
<keyword evidence="1" id="KW-1133">Transmembrane helix</keyword>
<accession>A0ABV7QPI6</accession>
<keyword evidence="1" id="KW-0812">Transmembrane</keyword>
<keyword evidence="1" id="KW-0472">Membrane</keyword>
<name>A0ABV7QPI6_9PSEU</name>
<dbReference type="Proteomes" id="UP001595764">
    <property type="component" value="Unassembled WGS sequence"/>
</dbReference>